<dbReference type="GO" id="GO:0007288">
    <property type="term" value="P:sperm axoneme assembly"/>
    <property type="evidence" value="ECO:0007669"/>
    <property type="project" value="TreeGrafter"/>
</dbReference>
<feature type="compositionally biased region" description="Polar residues" evidence="2">
    <location>
        <begin position="664"/>
        <end position="683"/>
    </location>
</feature>
<dbReference type="Pfam" id="PF24082">
    <property type="entry name" value="SPEF2_C"/>
    <property type="match status" value="1"/>
</dbReference>
<dbReference type="Proteomes" id="UP000261560">
    <property type="component" value="Unplaced"/>
</dbReference>
<evidence type="ECO:0000259" key="3">
    <source>
        <dbReference type="PROSITE" id="PS50021"/>
    </source>
</evidence>
<dbReference type="InterPro" id="IPR054517">
    <property type="entry name" value="SPEF2_D5"/>
</dbReference>
<dbReference type="InterPro" id="IPR052634">
    <property type="entry name" value="Sperm_flagellar-bone_growth"/>
</dbReference>
<dbReference type="GO" id="GO:0002177">
    <property type="term" value="C:manchette"/>
    <property type="evidence" value="ECO:0007669"/>
    <property type="project" value="TreeGrafter"/>
</dbReference>
<proteinExistence type="predicted"/>
<dbReference type="InterPro" id="IPR027417">
    <property type="entry name" value="P-loop_NTPase"/>
</dbReference>
<feature type="region of interest" description="Disordered" evidence="2">
    <location>
        <begin position="661"/>
        <end position="683"/>
    </location>
</feature>
<dbReference type="Gene3D" id="3.40.50.300">
    <property type="entry name" value="P-loop containing nucleotide triphosphate hydrolases"/>
    <property type="match status" value="1"/>
</dbReference>
<dbReference type="AlphaFoldDB" id="A0A3B3CI04"/>
<reference evidence="4" key="1">
    <citation type="submission" date="2025-08" db="UniProtKB">
        <authorList>
            <consortium name="Ensembl"/>
        </authorList>
    </citation>
    <scope>IDENTIFICATION</scope>
</reference>
<dbReference type="InterPro" id="IPR056199">
    <property type="entry name" value="SPEF2_C"/>
</dbReference>
<feature type="domain" description="Calponin-homology (CH)" evidence="3">
    <location>
        <begin position="1"/>
        <end position="106"/>
    </location>
</feature>
<dbReference type="GeneTree" id="ENSGT00390000008160"/>
<reference evidence="4" key="2">
    <citation type="submission" date="2025-09" db="UniProtKB">
        <authorList>
            <consortium name="Ensembl"/>
        </authorList>
    </citation>
    <scope>IDENTIFICATION</scope>
</reference>
<dbReference type="Gene3D" id="1.10.418.10">
    <property type="entry name" value="Calponin-like domain"/>
    <property type="match status" value="1"/>
</dbReference>
<organism evidence="4 5">
    <name type="scientific">Oryzias melastigma</name>
    <name type="common">Marine medaka</name>
    <dbReference type="NCBI Taxonomy" id="30732"/>
    <lineage>
        <taxon>Eukaryota</taxon>
        <taxon>Metazoa</taxon>
        <taxon>Chordata</taxon>
        <taxon>Craniata</taxon>
        <taxon>Vertebrata</taxon>
        <taxon>Euteleostomi</taxon>
        <taxon>Actinopterygii</taxon>
        <taxon>Neopterygii</taxon>
        <taxon>Teleostei</taxon>
        <taxon>Neoteleostei</taxon>
        <taxon>Acanthomorphata</taxon>
        <taxon>Ovalentaria</taxon>
        <taxon>Atherinomorphae</taxon>
        <taxon>Beloniformes</taxon>
        <taxon>Adrianichthyidae</taxon>
        <taxon>Oryziinae</taxon>
        <taxon>Oryzias</taxon>
    </lineage>
</organism>
<dbReference type="Pfam" id="PF22946">
    <property type="entry name" value="SPEF2_D5"/>
    <property type="match status" value="1"/>
</dbReference>
<evidence type="ECO:0000256" key="1">
    <source>
        <dbReference type="SAM" id="Coils"/>
    </source>
</evidence>
<dbReference type="InterPro" id="IPR036872">
    <property type="entry name" value="CH_dom_sf"/>
</dbReference>
<dbReference type="Ensembl" id="ENSOMET00000034836.1">
    <property type="protein sequence ID" value="ENSOMEP00000017477.1"/>
    <property type="gene ID" value="ENSOMEG00000019266.1"/>
</dbReference>
<dbReference type="InterPro" id="IPR010441">
    <property type="entry name" value="CH_2"/>
</dbReference>
<dbReference type="SUPFAM" id="SSF52540">
    <property type="entry name" value="P-loop containing nucleoside triphosphate hydrolases"/>
    <property type="match status" value="1"/>
</dbReference>
<evidence type="ECO:0000256" key="2">
    <source>
        <dbReference type="SAM" id="MobiDB-lite"/>
    </source>
</evidence>
<dbReference type="PROSITE" id="PS50021">
    <property type="entry name" value="CH"/>
    <property type="match status" value="1"/>
</dbReference>
<keyword evidence="5" id="KW-1185">Reference proteome</keyword>
<dbReference type="PANTHER" id="PTHR14919:SF0">
    <property type="entry name" value="SPERM FLAGELLAR PROTEIN 2"/>
    <property type="match status" value="1"/>
</dbReference>
<dbReference type="GO" id="GO:0097225">
    <property type="term" value="C:sperm midpiece"/>
    <property type="evidence" value="ECO:0007669"/>
    <property type="project" value="TreeGrafter"/>
</dbReference>
<name>A0A3B3CI04_ORYME</name>
<protein>
    <submittedName>
        <fullName evidence="4">Sperm flagellar 2</fullName>
    </submittedName>
</protein>
<dbReference type="Pfam" id="PF06294">
    <property type="entry name" value="CH_2"/>
    <property type="match status" value="1"/>
</dbReference>
<keyword evidence="1" id="KW-0175">Coiled coil</keyword>
<evidence type="ECO:0000313" key="4">
    <source>
        <dbReference type="Ensembl" id="ENSOMEP00000017477.1"/>
    </source>
</evidence>
<accession>A0A3B3CI04</accession>
<feature type="coiled-coil region" evidence="1">
    <location>
        <begin position="184"/>
        <end position="218"/>
    </location>
</feature>
<dbReference type="GO" id="GO:0005737">
    <property type="term" value="C:cytoplasm"/>
    <property type="evidence" value="ECO:0007669"/>
    <property type="project" value="UniProtKB-ARBA"/>
</dbReference>
<dbReference type="InterPro" id="IPR001715">
    <property type="entry name" value="CH_dom"/>
</dbReference>
<evidence type="ECO:0000313" key="5">
    <source>
        <dbReference type="Proteomes" id="UP000261560"/>
    </source>
</evidence>
<dbReference type="PANTHER" id="PTHR14919">
    <property type="entry name" value="KPL2-RELATED"/>
    <property type="match status" value="1"/>
</dbReference>
<dbReference type="Pfam" id="PF00406">
    <property type="entry name" value="ADK"/>
    <property type="match status" value="1"/>
</dbReference>
<sequence length="1213" mass="139903">MSEMLLCRWLNQELQLSKVVGMDTLATDFSNGYLIGEILHKYKLQDNFNKFLEKNTSISKVNNFMRLEPTLKLLGISFNMNTAQDLMQEKQGVAAHLLFQLYDALKKRKSPEMKRSLMEVEQPRAEANLYRRERNKLSESGAGLSLQSNTKYMQEIRQRLKEKALADERRQKRQDRFLVEQFKAHAAQQELQRDEQLVKRLTRQTKQEQRLVAQLLQMRMQKEVIRENRLFVEQQYQERREKDFREALYREAVLAQQEKVAREEEIRKDVELCTRISAEQSQNKRKKYFNHCKELLNQIVDLATKVGDYRQLTENTIPEQTMRDWKELFLKGLPLYEPSHEQSLELSALKDSIDLTKLPQEALNNLDYHEYKMIGDWAWPEEAGEIKPPSAKSILENVVRRLKNIVCSSTAKPPNSEYSHFIIKACVLGNICSGKTTCLDRIAEALGIYVLSSDTLVEESLKAYHDGEEVCGVLFLFFFALNQPSPRALLGAAVDKELKKGNAIPNELLVEIMTQAIRQVPAHSGWILDGFPPDISLAHLLEKALGGCEEETKEAAIDQTDIIADCSPPTPPPPPAPVLDVVLMLNIPDECAVRRAYRQAGMFGFFFESRFSGTFLGAWPALEKWYSGKQNILVTVDADVDEDEVYNRVKLILQKILEKKPRGNSGQSRSGTPTSLSQRNSPVQKLLRSASSCSLDYEDEPLSPVRYTLYYAVFVFLICFLSFQLAVHVILHLLATTMDLEHIFCIFFCMHEVSPLPVLLQEIPPLLWSLWDSVCNSYVNNIKKVMQQLRLQRTVVLHELSSIRDGYRHCLGRPNLKQEFVCRWQKDFNSIPDYLREDEEIKAELHQRLDSLWDTTDKCKEQDEQKKAALLSDEWLEEHTAALINSHSILMQVRFSTLSLFWLQMYLKIYVFKKTITLDYNSTYWPQTLCSPFLQEGSDFYLKENPQMVTNLSPPPDPDLSEKPSGFVLSVGALESIHRHVKRSFLLKDMLSINMGKHNLPKTSLSLQLGEIVSVLTDSNDRIDWRRFLLCASLPWPVPSLAQLLYALQSFKLADVYETGFINEEQYLQMELWLTYESAQIVSEDLSESLPRSRVANLTKFFFQLFADSSVSPPQLDYVSMLQYFSADPDPRQGFVRALSVVLGQPLRQPSEDHLIMPLTQVYMELGYEPEECIPFSVLSKHPYIQMLMETSTQYLLVVSFSRNVYIFIFSLL</sequence>